<keyword evidence="6" id="KW-1185">Reference proteome</keyword>
<name>A0A2T3B168_AMORE</name>
<evidence type="ECO:0000313" key="6">
    <source>
        <dbReference type="Proteomes" id="UP000241818"/>
    </source>
</evidence>
<dbReference type="PANTHER" id="PTHR13018:SF20">
    <property type="entry name" value="SPORULATION-SPECIFIC PROTEIN 75"/>
    <property type="match status" value="1"/>
</dbReference>
<dbReference type="GO" id="GO:0005227">
    <property type="term" value="F:calcium-activated cation channel activity"/>
    <property type="evidence" value="ECO:0007669"/>
    <property type="project" value="InterPro"/>
</dbReference>
<keyword evidence="1" id="KW-0472">Membrane</keyword>
<dbReference type="InterPro" id="IPR027815">
    <property type="entry name" value="CSC1/OSCA1-like_cyt"/>
</dbReference>
<accession>A0A2T3B168</accession>
<dbReference type="InParanoid" id="A0A2T3B168"/>
<feature type="transmembrane region" description="Helical" evidence="1">
    <location>
        <begin position="400"/>
        <end position="419"/>
    </location>
</feature>
<dbReference type="InterPro" id="IPR003864">
    <property type="entry name" value="CSC1/OSCA1-like_7TM"/>
</dbReference>
<dbReference type="Pfam" id="PF14703">
    <property type="entry name" value="PHM7_cyt"/>
    <property type="match status" value="1"/>
</dbReference>
<feature type="transmembrane region" description="Helical" evidence="1">
    <location>
        <begin position="189"/>
        <end position="210"/>
    </location>
</feature>
<evidence type="ECO:0008006" key="7">
    <source>
        <dbReference type="Google" id="ProtNLM"/>
    </source>
</evidence>
<dbReference type="InterPro" id="IPR045122">
    <property type="entry name" value="Csc1-like"/>
</dbReference>
<dbReference type="Proteomes" id="UP000241818">
    <property type="component" value="Unassembled WGS sequence"/>
</dbReference>
<feature type="transmembrane region" description="Helical" evidence="1">
    <location>
        <begin position="230"/>
        <end position="256"/>
    </location>
</feature>
<feature type="transmembrane region" description="Helical" evidence="1">
    <location>
        <begin position="326"/>
        <end position="353"/>
    </location>
</feature>
<sequence length="593" mass="66818">MEKHFHDTSGGVCGIVVNRDYSGVRAKVRQRDKLVERLEIAETKLIIRANRRTEPRDHSVDKHTSDAPLWMSYLGQKDRPSMRLPVRPWLPSLPFLGVKVDEIYYLRAKVARLNLEIESAQQNPDKFPESNSAFVSFNERLSTPLAALVLKTRVPPSWTLKHGTTVADTIWQNVSNSWWQQLIRTMGTYLLVAALTLGFAIPVTVAGSLSQVKYLANATTWLHWINKLPGWIIAALQGILPQAIVSLITGMVPAMLQCLANKQGLHSRQVTESRVQVYYFTFLFVQVFLTVSLSAGFATIAGQLRGAIGSAPLVLAQNLPKASNYFFSYIIIYTFTTVAHTLLHLGSFIQLYLLSPVLDTTARQIWARRKSLDLQRWGTFIPVLTNIACIGLVYSVIAPIILFFSAFCFGVLWMLYRAYPPKLTDSDLSASTLFYPTAIRQLFTGIYFMELCLSGLFFLVRDEEDKASCTAQAVIMIIVTAMTALFHCTLVYGYKPRWLALSVFDIHKKDQSGVKKQPERVKERPTITYVAAQRDPNRDDILTSRPLVLWLPKDRLGVSDDEIYHTMRTKGLWVSNKGARLEGARVKLSGTPP</sequence>
<feature type="domain" description="CSC1/OSCA1-like cytosolic" evidence="4">
    <location>
        <begin position="3"/>
        <end position="173"/>
    </location>
</feature>
<organism evidence="5 6">
    <name type="scientific">Amorphotheca resinae ATCC 22711</name>
    <dbReference type="NCBI Taxonomy" id="857342"/>
    <lineage>
        <taxon>Eukaryota</taxon>
        <taxon>Fungi</taxon>
        <taxon>Dikarya</taxon>
        <taxon>Ascomycota</taxon>
        <taxon>Pezizomycotina</taxon>
        <taxon>Leotiomycetes</taxon>
        <taxon>Helotiales</taxon>
        <taxon>Amorphothecaceae</taxon>
        <taxon>Amorphotheca</taxon>
    </lineage>
</organism>
<dbReference type="Pfam" id="PF02714">
    <property type="entry name" value="RSN1_7TM"/>
    <property type="match status" value="1"/>
</dbReference>
<dbReference type="AlphaFoldDB" id="A0A2T3B168"/>
<feature type="transmembrane region" description="Helical" evidence="1">
    <location>
        <begin position="439"/>
        <end position="460"/>
    </location>
</feature>
<proteinExistence type="predicted"/>
<dbReference type="GO" id="GO:0005886">
    <property type="term" value="C:plasma membrane"/>
    <property type="evidence" value="ECO:0007669"/>
    <property type="project" value="TreeGrafter"/>
</dbReference>
<feature type="domain" description="CSC1/OSCA1-like 7TM region" evidence="2">
    <location>
        <begin position="185"/>
        <end position="457"/>
    </location>
</feature>
<reference evidence="5 6" key="1">
    <citation type="journal article" date="2018" name="New Phytol.">
        <title>Comparative genomics and transcriptomics depict ericoid mycorrhizal fungi as versatile saprotrophs and plant mutualists.</title>
        <authorList>
            <person name="Martino E."/>
            <person name="Morin E."/>
            <person name="Grelet G.A."/>
            <person name="Kuo A."/>
            <person name="Kohler A."/>
            <person name="Daghino S."/>
            <person name="Barry K.W."/>
            <person name="Cichocki N."/>
            <person name="Clum A."/>
            <person name="Dockter R.B."/>
            <person name="Hainaut M."/>
            <person name="Kuo R.C."/>
            <person name="LaButti K."/>
            <person name="Lindahl B.D."/>
            <person name="Lindquist E.A."/>
            <person name="Lipzen A."/>
            <person name="Khouja H.R."/>
            <person name="Magnuson J."/>
            <person name="Murat C."/>
            <person name="Ohm R.A."/>
            <person name="Singer S.W."/>
            <person name="Spatafora J.W."/>
            <person name="Wang M."/>
            <person name="Veneault-Fourrey C."/>
            <person name="Henrissat B."/>
            <person name="Grigoriev I.V."/>
            <person name="Martin F.M."/>
            <person name="Perotto S."/>
        </authorList>
    </citation>
    <scope>NUCLEOTIDE SEQUENCE [LARGE SCALE GENOMIC DNA]</scope>
    <source>
        <strain evidence="5 6">ATCC 22711</strain>
    </source>
</reference>
<evidence type="ECO:0000313" key="5">
    <source>
        <dbReference type="EMBL" id="PSS18303.1"/>
    </source>
</evidence>
<dbReference type="Pfam" id="PF12621">
    <property type="entry name" value="PHM7_ext"/>
    <property type="match status" value="1"/>
</dbReference>
<keyword evidence="1" id="KW-1133">Transmembrane helix</keyword>
<dbReference type="PANTHER" id="PTHR13018">
    <property type="entry name" value="PROBABLE MEMBRANE PROTEIN DUF221-RELATED"/>
    <property type="match status" value="1"/>
</dbReference>
<dbReference type="InterPro" id="IPR022257">
    <property type="entry name" value="PHM7_ext"/>
</dbReference>
<feature type="domain" description="10TM putative phosphate transporter extracellular tail" evidence="3">
    <location>
        <begin position="541"/>
        <end position="593"/>
    </location>
</feature>
<dbReference type="OrthoDB" id="1076608at2759"/>
<feature type="transmembrane region" description="Helical" evidence="1">
    <location>
        <begin position="277"/>
        <end position="306"/>
    </location>
</feature>
<dbReference type="GeneID" id="36573739"/>
<dbReference type="RefSeq" id="XP_024720655.1">
    <property type="nucleotide sequence ID" value="XM_024865658.1"/>
</dbReference>
<feature type="transmembrane region" description="Helical" evidence="1">
    <location>
        <begin position="472"/>
        <end position="494"/>
    </location>
</feature>
<evidence type="ECO:0000259" key="2">
    <source>
        <dbReference type="Pfam" id="PF02714"/>
    </source>
</evidence>
<dbReference type="STRING" id="857342.A0A2T3B168"/>
<protein>
    <recommendedName>
        <fullName evidence="7">CSC1/OSCA1-like 7TM region domain-containing protein</fullName>
    </recommendedName>
</protein>
<evidence type="ECO:0000256" key="1">
    <source>
        <dbReference type="SAM" id="Phobius"/>
    </source>
</evidence>
<dbReference type="EMBL" id="KZ679011">
    <property type="protein sequence ID" value="PSS18303.1"/>
    <property type="molecule type" value="Genomic_DNA"/>
</dbReference>
<gene>
    <name evidence="5" type="ORF">M430DRAFT_275755</name>
</gene>
<keyword evidence="1" id="KW-0812">Transmembrane</keyword>
<evidence type="ECO:0000259" key="3">
    <source>
        <dbReference type="Pfam" id="PF12621"/>
    </source>
</evidence>
<evidence type="ECO:0000259" key="4">
    <source>
        <dbReference type="Pfam" id="PF14703"/>
    </source>
</evidence>